<dbReference type="Pfam" id="PF00201">
    <property type="entry name" value="UDPGT"/>
    <property type="match status" value="1"/>
</dbReference>
<keyword evidence="1" id="KW-0808">Transferase</keyword>
<proteinExistence type="predicted"/>
<organism evidence="3 4">
    <name type="scientific">Necator americanus</name>
    <name type="common">Human hookworm</name>
    <dbReference type="NCBI Taxonomy" id="51031"/>
    <lineage>
        <taxon>Eukaryota</taxon>
        <taxon>Metazoa</taxon>
        <taxon>Ecdysozoa</taxon>
        <taxon>Nematoda</taxon>
        <taxon>Chromadorea</taxon>
        <taxon>Rhabditida</taxon>
        <taxon>Rhabditina</taxon>
        <taxon>Rhabditomorpha</taxon>
        <taxon>Strongyloidea</taxon>
        <taxon>Ancylostomatidae</taxon>
        <taxon>Bunostominae</taxon>
        <taxon>Necator</taxon>
    </lineage>
</organism>
<keyword evidence="2" id="KW-1133">Transmembrane helix</keyword>
<keyword evidence="4" id="KW-1185">Reference proteome</keyword>
<keyword evidence="2" id="KW-0812">Transmembrane</keyword>
<evidence type="ECO:0000313" key="4">
    <source>
        <dbReference type="Proteomes" id="UP001303046"/>
    </source>
</evidence>
<sequence>MSQYKKAAKLLSEQLRNKPLSSEEVLVRYVDYAIRYNVSQTLTNIAPHQSFIEYYMLDIIIPFLVICFLVIVLTVRLVYFCVSFILKLLLRVDAVKVKQQ</sequence>
<feature type="transmembrane region" description="Helical" evidence="2">
    <location>
        <begin position="59"/>
        <end position="90"/>
    </location>
</feature>
<evidence type="ECO:0008006" key="5">
    <source>
        <dbReference type="Google" id="ProtNLM"/>
    </source>
</evidence>
<comment type="caution">
    <text evidence="3">The sequence shown here is derived from an EMBL/GenBank/DDBJ whole genome shotgun (WGS) entry which is preliminary data.</text>
</comment>
<keyword evidence="2" id="KW-0472">Membrane</keyword>
<reference evidence="3 4" key="1">
    <citation type="submission" date="2023-08" db="EMBL/GenBank/DDBJ databases">
        <title>A Necator americanus chromosomal reference genome.</title>
        <authorList>
            <person name="Ilik V."/>
            <person name="Petrzelkova K.J."/>
            <person name="Pardy F."/>
            <person name="Fuh T."/>
            <person name="Niatou-Singa F.S."/>
            <person name="Gouil Q."/>
            <person name="Baker L."/>
            <person name="Ritchie M.E."/>
            <person name="Jex A.R."/>
            <person name="Gazzola D."/>
            <person name="Li H."/>
            <person name="Toshio Fujiwara R."/>
            <person name="Zhan B."/>
            <person name="Aroian R.V."/>
            <person name="Pafco B."/>
            <person name="Schwarz E.M."/>
        </authorList>
    </citation>
    <scope>NUCLEOTIDE SEQUENCE [LARGE SCALE GENOMIC DNA]</scope>
    <source>
        <strain evidence="3 4">Aroian</strain>
        <tissue evidence="3">Whole animal</tissue>
    </source>
</reference>
<gene>
    <name evidence="3" type="primary">Necator_chrV.g19913</name>
    <name evidence="3" type="ORF">RB195_015121</name>
</gene>
<accession>A0ABR1E337</accession>
<dbReference type="InterPro" id="IPR002213">
    <property type="entry name" value="UDP_glucos_trans"/>
</dbReference>
<evidence type="ECO:0000256" key="2">
    <source>
        <dbReference type="SAM" id="Phobius"/>
    </source>
</evidence>
<dbReference type="EMBL" id="JAVFWL010000005">
    <property type="protein sequence ID" value="KAK6757109.1"/>
    <property type="molecule type" value="Genomic_DNA"/>
</dbReference>
<name>A0ABR1E337_NECAM</name>
<evidence type="ECO:0000256" key="1">
    <source>
        <dbReference type="ARBA" id="ARBA00022679"/>
    </source>
</evidence>
<dbReference type="Proteomes" id="UP001303046">
    <property type="component" value="Unassembled WGS sequence"/>
</dbReference>
<protein>
    <recommendedName>
        <fullName evidence="5">Glucuronosyltransferase</fullName>
    </recommendedName>
</protein>
<evidence type="ECO:0000313" key="3">
    <source>
        <dbReference type="EMBL" id="KAK6757109.1"/>
    </source>
</evidence>